<evidence type="ECO:0000313" key="2">
    <source>
        <dbReference type="Proteomes" id="UP001364695"/>
    </source>
</evidence>
<accession>A0ACC6P2S2</accession>
<dbReference type="EMBL" id="JAWDIE010000008">
    <property type="protein sequence ID" value="MEJ7138109.1"/>
    <property type="molecule type" value="Genomic_DNA"/>
</dbReference>
<proteinExistence type="predicted"/>
<sequence>MKKILMASALLVACSAYAQSSPAGTWKTIDDDGKTEKSLVKISESGGVFTGAIDTVFDKSKADAVCTKCDGDRKDKPIIGLQIIRGVKADGDNNWAGGTIVDPVSGKEYKVKMSLKDGGRKLDVRGYIGIAALGRTQTWIRAE</sequence>
<gene>
    <name evidence="1" type="ORF">RV045_06650</name>
</gene>
<evidence type="ECO:0000313" key="1">
    <source>
        <dbReference type="EMBL" id="MEJ7138109.1"/>
    </source>
</evidence>
<comment type="caution">
    <text evidence="1">The sequence shown here is derived from an EMBL/GenBank/DDBJ whole genome shotgun (WGS) entry which is preliminary data.</text>
</comment>
<name>A0ACC6P2S2_9BURK</name>
<keyword evidence="2" id="KW-1185">Reference proteome</keyword>
<protein>
    <submittedName>
        <fullName evidence="1">DUF2147 domain-containing protein</fullName>
    </submittedName>
</protein>
<reference evidence="1" key="1">
    <citation type="submission" date="2023-10" db="EMBL/GenBank/DDBJ databases">
        <title>Amphibacter perezi, gen. nov., sp. nov. a novel taxa of the family Comamonadaceae, class Betaproteobacteria isolated from the skin microbiota of Pelophylax perezi from different populations.</title>
        <authorList>
            <person name="Costa S."/>
            <person name="Proenca D.N."/>
            <person name="Lopes I."/>
            <person name="Morais P.V."/>
        </authorList>
    </citation>
    <scope>NUCLEOTIDE SEQUENCE</scope>
    <source>
        <strain evidence="1">SL12-8</strain>
    </source>
</reference>
<organism evidence="1 2">
    <name type="scientific">Amphibiibacter pelophylacis</name>
    <dbReference type="NCBI Taxonomy" id="1799477"/>
    <lineage>
        <taxon>Bacteria</taxon>
        <taxon>Pseudomonadati</taxon>
        <taxon>Pseudomonadota</taxon>
        <taxon>Betaproteobacteria</taxon>
        <taxon>Burkholderiales</taxon>
        <taxon>Sphaerotilaceae</taxon>
        <taxon>Amphibiibacter</taxon>
    </lineage>
</organism>
<dbReference type="Proteomes" id="UP001364695">
    <property type="component" value="Unassembled WGS sequence"/>
</dbReference>